<dbReference type="PANTHER" id="PTHR43272:SF101">
    <property type="entry name" value="ACYL-COA SYNTHETASE BUBBLEGUM FAMILY MEMBER 2-RELATED"/>
    <property type="match status" value="1"/>
</dbReference>
<evidence type="ECO:0000259" key="20">
    <source>
        <dbReference type="Pfam" id="PF00501"/>
    </source>
</evidence>
<proteinExistence type="inferred from homology"/>
<accession>A0ABM3WLQ7</accession>
<comment type="similarity">
    <text evidence="14">Belongs to the ATP-dependent AMP-binding enzyme family. Bubblegum subfamily.</text>
</comment>
<evidence type="ECO:0000256" key="19">
    <source>
        <dbReference type="ARBA" id="ARBA00049139"/>
    </source>
</evidence>
<evidence type="ECO:0000256" key="8">
    <source>
        <dbReference type="ARBA" id="ARBA00024484"/>
    </source>
</evidence>
<dbReference type="GO" id="GO:0016874">
    <property type="term" value="F:ligase activity"/>
    <property type="evidence" value="ECO:0007669"/>
    <property type="project" value="UniProtKB-KW"/>
</dbReference>
<evidence type="ECO:0000256" key="2">
    <source>
        <dbReference type="ARBA" id="ARBA00022490"/>
    </source>
</evidence>
<dbReference type="PROSITE" id="PS00455">
    <property type="entry name" value="AMP_BINDING"/>
    <property type="match status" value="1"/>
</dbReference>
<evidence type="ECO:0000256" key="9">
    <source>
        <dbReference type="ARBA" id="ARBA00024548"/>
    </source>
</evidence>
<evidence type="ECO:0000256" key="11">
    <source>
        <dbReference type="ARBA" id="ARBA00026121"/>
    </source>
</evidence>
<dbReference type="Pfam" id="PF23562">
    <property type="entry name" value="AMP-binding_C_3"/>
    <property type="match status" value="1"/>
</dbReference>
<keyword evidence="21" id="KW-1185">Reference proteome</keyword>
<dbReference type="RefSeq" id="XP_060037504.1">
    <property type="nucleotide sequence ID" value="XM_060181521.1"/>
</dbReference>
<feature type="domain" description="AMP-dependent synthetase/ligase" evidence="20">
    <location>
        <begin position="91"/>
        <end position="513"/>
    </location>
</feature>
<keyword evidence="5" id="KW-0276">Fatty acid metabolism</keyword>
<gene>
    <name evidence="22" type="primary">ACSBG2</name>
</gene>
<dbReference type="EC" id="6.2.1.15" evidence="10"/>
<dbReference type="Pfam" id="PF00501">
    <property type="entry name" value="AMP-binding"/>
    <property type="match status" value="1"/>
</dbReference>
<evidence type="ECO:0000256" key="18">
    <source>
        <dbReference type="ARBA" id="ARBA00048666"/>
    </source>
</evidence>
<keyword evidence="4" id="KW-0547">Nucleotide-binding</keyword>
<comment type="catalytic activity">
    <reaction evidence="12">
        <text>(9Z,12Z)-octadecadienoate + ATP + CoA = (9Z,12Z)-octadecadienoyl-CoA + AMP + diphosphate</text>
        <dbReference type="Rhea" id="RHEA:33651"/>
        <dbReference type="ChEBI" id="CHEBI:30245"/>
        <dbReference type="ChEBI" id="CHEBI:30616"/>
        <dbReference type="ChEBI" id="CHEBI:33019"/>
        <dbReference type="ChEBI" id="CHEBI:57287"/>
        <dbReference type="ChEBI" id="CHEBI:57383"/>
        <dbReference type="ChEBI" id="CHEBI:456215"/>
    </reaction>
    <physiologicalReaction direction="left-to-right" evidence="12">
        <dbReference type="Rhea" id="RHEA:33652"/>
    </physiologicalReaction>
</comment>
<evidence type="ECO:0000256" key="10">
    <source>
        <dbReference type="ARBA" id="ARBA00026113"/>
    </source>
</evidence>
<evidence type="ECO:0000256" key="12">
    <source>
        <dbReference type="ARBA" id="ARBA00035848"/>
    </source>
</evidence>
<evidence type="ECO:0000256" key="5">
    <source>
        <dbReference type="ARBA" id="ARBA00022832"/>
    </source>
</evidence>
<organism evidence="21 22">
    <name type="scientific">Erinaceus europaeus</name>
    <name type="common">Western European hedgehog</name>
    <dbReference type="NCBI Taxonomy" id="9365"/>
    <lineage>
        <taxon>Eukaryota</taxon>
        <taxon>Metazoa</taxon>
        <taxon>Chordata</taxon>
        <taxon>Craniata</taxon>
        <taxon>Vertebrata</taxon>
        <taxon>Euteleostomi</taxon>
        <taxon>Mammalia</taxon>
        <taxon>Eutheria</taxon>
        <taxon>Laurasiatheria</taxon>
        <taxon>Eulipotyphla</taxon>
        <taxon>Erinaceidae</taxon>
        <taxon>Erinaceinae</taxon>
        <taxon>Erinaceus</taxon>
    </lineage>
</organism>
<dbReference type="Proteomes" id="UP001652624">
    <property type="component" value="Chromosome 23"/>
</dbReference>
<keyword evidence="6" id="KW-0067">ATP-binding</keyword>
<evidence type="ECO:0000256" key="16">
    <source>
        <dbReference type="ARBA" id="ARBA00042118"/>
    </source>
</evidence>
<evidence type="ECO:0000313" key="22">
    <source>
        <dbReference type="RefSeq" id="XP_060037504.1"/>
    </source>
</evidence>
<evidence type="ECO:0000313" key="21">
    <source>
        <dbReference type="Proteomes" id="UP001652624"/>
    </source>
</evidence>
<comment type="catalytic activity">
    <reaction evidence="13">
        <text>(9Z)-octadecenoate + ATP + CoA = (9Z)-octadecenoyl-CoA + AMP + diphosphate</text>
        <dbReference type="Rhea" id="RHEA:33607"/>
        <dbReference type="ChEBI" id="CHEBI:30616"/>
        <dbReference type="ChEBI" id="CHEBI:30823"/>
        <dbReference type="ChEBI" id="CHEBI:33019"/>
        <dbReference type="ChEBI" id="CHEBI:57287"/>
        <dbReference type="ChEBI" id="CHEBI:57387"/>
        <dbReference type="ChEBI" id="CHEBI:456215"/>
    </reaction>
    <physiologicalReaction direction="left-to-right" evidence="13">
        <dbReference type="Rhea" id="RHEA:33608"/>
    </physiologicalReaction>
</comment>
<name>A0ABM3WLQ7_ERIEU</name>
<dbReference type="InterPro" id="IPR042099">
    <property type="entry name" value="ANL_N_sf"/>
</dbReference>
<dbReference type="InterPro" id="IPR020845">
    <property type="entry name" value="AMP-binding_CS"/>
</dbReference>
<dbReference type="SUPFAM" id="SSF56801">
    <property type="entry name" value="Acetyl-CoA synthetase-like"/>
    <property type="match status" value="1"/>
</dbReference>
<evidence type="ECO:0000256" key="3">
    <source>
        <dbReference type="ARBA" id="ARBA00022598"/>
    </source>
</evidence>
<reference evidence="22" key="1">
    <citation type="submission" date="2025-08" db="UniProtKB">
        <authorList>
            <consortium name="RefSeq"/>
        </authorList>
    </citation>
    <scope>IDENTIFICATION</scope>
</reference>
<comment type="catalytic activity">
    <reaction evidence="18">
        <text>tetracosanoate + ATP + CoA = tetracosanoyl-CoA + AMP + diphosphate</text>
        <dbReference type="Rhea" id="RHEA:33639"/>
        <dbReference type="ChEBI" id="CHEBI:30616"/>
        <dbReference type="ChEBI" id="CHEBI:31014"/>
        <dbReference type="ChEBI" id="CHEBI:33019"/>
        <dbReference type="ChEBI" id="CHEBI:57287"/>
        <dbReference type="ChEBI" id="CHEBI:65052"/>
        <dbReference type="ChEBI" id="CHEBI:456215"/>
    </reaction>
    <physiologicalReaction direction="left-to-right" evidence="18">
        <dbReference type="Rhea" id="RHEA:33640"/>
    </physiologicalReaction>
</comment>
<keyword evidence="7" id="KW-0443">Lipid metabolism</keyword>
<keyword evidence="2" id="KW-0963">Cytoplasm</keyword>
<protein>
    <recommendedName>
        <fullName evidence="15">Long-chain-fatty-acid--CoA ligase ACSBG2</fullName>
        <ecNumber evidence="10">6.2.1.15</ecNumber>
        <ecNumber evidence="11">6.2.1.3</ecNumber>
    </recommendedName>
    <alternativeName>
        <fullName evidence="17">Acyl-CoA synthetase bubblegum family member 2</fullName>
    </alternativeName>
    <alternativeName>
        <fullName evidence="16">Arachidonate--CoA ligase ACSBG2</fullName>
    </alternativeName>
</protein>
<evidence type="ECO:0000256" key="7">
    <source>
        <dbReference type="ARBA" id="ARBA00023098"/>
    </source>
</evidence>
<comment type="catalytic activity">
    <reaction evidence="9">
        <text>(5Z,8Z,11Z,14Z)-eicosatetraenoate + ATP + CoA = (5Z,8Z,11Z,14Z)-eicosatetraenoyl-CoA + AMP + diphosphate</text>
        <dbReference type="Rhea" id="RHEA:19713"/>
        <dbReference type="ChEBI" id="CHEBI:30616"/>
        <dbReference type="ChEBI" id="CHEBI:32395"/>
        <dbReference type="ChEBI" id="CHEBI:33019"/>
        <dbReference type="ChEBI" id="CHEBI:57287"/>
        <dbReference type="ChEBI" id="CHEBI:57368"/>
        <dbReference type="ChEBI" id="CHEBI:456215"/>
        <dbReference type="EC" id="6.2.1.15"/>
    </reaction>
    <physiologicalReaction direction="left-to-right" evidence="9">
        <dbReference type="Rhea" id="RHEA:19714"/>
    </physiologicalReaction>
</comment>
<dbReference type="GeneID" id="103115205"/>
<evidence type="ECO:0000256" key="1">
    <source>
        <dbReference type="ARBA" id="ARBA00004496"/>
    </source>
</evidence>
<keyword evidence="3 22" id="KW-0436">Ligase</keyword>
<evidence type="ECO:0000256" key="14">
    <source>
        <dbReference type="ARBA" id="ARBA00038034"/>
    </source>
</evidence>
<dbReference type="Gene3D" id="3.40.50.12780">
    <property type="entry name" value="N-terminal domain of ligase-like"/>
    <property type="match status" value="1"/>
</dbReference>
<dbReference type="EC" id="6.2.1.3" evidence="11"/>
<evidence type="ECO:0000256" key="15">
    <source>
        <dbReference type="ARBA" id="ARBA00040479"/>
    </source>
</evidence>
<sequence length="732" mass="81695">MPRRQDPWWGPDLNLGLNSEAAYTYKGIHSRTRPETPGPPAGKLERLEIEESDSKVEHRPWVTHADEEVIIRMSKHGPGHEAPITIPDLFRESVLRFGSYSALASKTRNKWDVLNFNQYYTFCRRAAKALIKLGLERFHGVGILGINSVEWIIACMGSILAGGLCVGIYATNTADACHFVITQAKVDVLLVENDQQLQKILSIPHGGKEMLKAIVQYRAPIKQSWENLYSWKDFLELGSHISDSQLDQLMESQKANQCAVLIYTAGTTGNPKGVMLSHDNITWTAGAVAKDLGLHMAAEKQEVVVSYLPLSHIAAQIMDVWIPLKIGAFTYCAPPDALRGTLLSTLQEVKPTAFLGVPRIWEKMQEKVKESCGKSSSLKKKVFSWAQNVGRKMSTRRLLGFHEVPMNYRMAKALVFSKVRQSLGLEHCQLFISGTVALSHETTEFFLSLDMPICEVYGLSESSGPHTACTPNNYRPLSCGKSLSGCKTLLYQQNNEGVGEVCLWGRHVFMGYLDKAEATQDTLDEDGWLHSGDLGCMDHQGFLYITGRIKEMLITSSGENVSPVPIENKVKERLPIINHAVLVGHREKFLSILLTLKCEVDKLSGEPTNKLSLEAVTFCQKLGSQATTVSEIVEFHDPLVYNTIQEAINAVNQEAVSTAQRIQKPHIQDQETVHSPEIQRPNRKLLPLTSCRPQEGWWNQQKRLHIFGELGGGPTHSTSWGDTTSPSIKLWY</sequence>
<evidence type="ECO:0000256" key="6">
    <source>
        <dbReference type="ARBA" id="ARBA00022840"/>
    </source>
</evidence>
<dbReference type="PANTHER" id="PTHR43272">
    <property type="entry name" value="LONG-CHAIN-FATTY-ACID--COA LIGASE"/>
    <property type="match status" value="1"/>
</dbReference>
<evidence type="ECO:0000256" key="17">
    <source>
        <dbReference type="ARBA" id="ARBA00043192"/>
    </source>
</evidence>
<evidence type="ECO:0000256" key="4">
    <source>
        <dbReference type="ARBA" id="ARBA00022741"/>
    </source>
</evidence>
<comment type="subcellular location">
    <subcellularLocation>
        <location evidence="1">Cytoplasm</location>
    </subcellularLocation>
</comment>
<evidence type="ECO:0000256" key="13">
    <source>
        <dbReference type="ARBA" id="ARBA00036043"/>
    </source>
</evidence>
<comment type="catalytic activity">
    <reaction evidence="8">
        <text>a long-chain fatty acid + ATP + CoA = a long-chain fatty acyl-CoA + AMP + diphosphate</text>
        <dbReference type="Rhea" id="RHEA:15421"/>
        <dbReference type="ChEBI" id="CHEBI:30616"/>
        <dbReference type="ChEBI" id="CHEBI:33019"/>
        <dbReference type="ChEBI" id="CHEBI:57287"/>
        <dbReference type="ChEBI" id="CHEBI:57560"/>
        <dbReference type="ChEBI" id="CHEBI:83139"/>
        <dbReference type="ChEBI" id="CHEBI:456215"/>
        <dbReference type="EC" id="6.2.1.3"/>
    </reaction>
    <physiologicalReaction direction="left-to-right" evidence="8">
        <dbReference type="Rhea" id="RHEA:15422"/>
    </physiologicalReaction>
</comment>
<comment type="catalytic activity">
    <reaction evidence="19">
        <text>hexadecanoate + ATP + CoA = hexadecanoyl-CoA + AMP + diphosphate</text>
        <dbReference type="Rhea" id="RHEA:30751"/>
        <dbReference type="ChEBI" id="CHEBI:7896"/>
        <dbReference type="ChEBI" id="CHEBI:30616"/>
        <dbReference type="ChEBI" id="CHEBI:33019"/>
        <dbReference type="ChEBI" id="CHEBI:57287"/>
        <dbReference type="ChEBI" id="CHEBI:57379"/>
        <dbReference type="ChEBI" id="CHEBI:456215"/>
    </reaction>
    <physiologicalReaction direction="left-to-right" evidence="19">
        <dbReference type="Rhea" id="RHEA:30752"/>
    </physiologicalReaction>
</comment>
<dbReference type="InterPro" id="IPR000873">
    <property type="entry name" value="AMP-dep_synth/lig_dom"/>
</dbReference>